<protein>
    <recommendedName>
        <fullName evidence="4">Retrotransposon Copia-like N-terminal domain-containing protein</fullName>
    </recommendedName>
</protein>
<keyword evidence="3" id="KW-1185">Reference proteome</keyword>
<dbReference type="EMBL" id="JANQDX010000009">
    <property type="protein sequence ID" value="KAL0918147.1"/>
    <property type="molecule type" value="Genomic_DNA"/>
</dbReference>
<dbReference type="AlphaFoldDB" id="A0ABD0V5Y5"/>
<comment type="caution">
    <text evidence="2">The sequence shown here is derived from an EMBL/GenBank/DDBJ whole genome shotgun (WGS) entry which is preliminary data.</text>
</comment>
<name>A0ABD0V5Y5_DENTH</name>
<dbReference type="Proteomes" id="UP001552299">
    <property type="component" value="Unassembled WGS sequence"/>
</dbReference>
<dbReference type="PANTHER" id="PTHR47481:SF31">
    <property type="entry name" value="OS01G0873500 PROTEIN"/>
    <property type="match status" value="1"/>
</dbReference>
<evidence type="ECO:0000313" key="2">
    <source>
        <dbReference type="EMBL" id="KAL0918147.1"/>
    </source>
</evidence>
<accession>A0ABD0V5Y5</accession>
<dbReference type="InterPro" id="IPR036875">
    <property type="entry name" value="Znf_CCHC_sf"/>
</dbReference>
<evidence type="ECO:0000313" key="3">
    <source>
        <dbReference type="Proteomes" id="UP001552299"/>
    </source>
</evidence>
<feature type="region of interest" description="Disordered" evidence="1">
    <location>
        <begin position="209"/>
        <end position="237"/>
    </location>
</feature>
<proteinExistence type="predicted"/>
<dbReference type="PANTHER" id="PTHR47481">
    <property type="match status" value="1"/>
</dbReference>
<sequence length="316" mass="35257">MASSATPSDATSSTRPNCSISFESSHIPQQLKFLMSSIKGIISLTLTSDNYPLWHSQVFKLFKVNGFEGFLDGSCTYTPPDTLPSPPLSPTKPGLFLIKTWLPHFTQSYRLVSFKPNHVPIFPSNQIQGRCHSRGYSPLHPKDVILYTLNSLPPQYQAFKTAIRTNFQPMSLDDLYTLLCNEEQNIAQEATKELQNLQLSDSTIALAAPRSHGRGRNTSASGRSFASNRFSRNRPNKSLPPITCQICSKTGHSAMKCWHRHDPNYNDETPKTSLFTQSDSIASSDWFLDTGATSHLTSDSSRLHSIKCRNSSNNLR</sequence>
<feature type="compositionally biased region" description="Low complexity" evidence="1">
    <location>
        <begin position="219"/>
        <end position="230"/>
    </location>
</feature>
<organism evidence="2 3">
    <name type="scientific">Dendrobium thyrsiflorum</name>
    <name type="common">Pinecone-like raceme dendrobium</name>
    <name type="synonym">Orchid</name>
    <dbReference type="NCBI Taxonomy" id="117978"/>
    <lineage>
        <taxon>Eukaryota</taxon>
        <taxon>Viridiplantae</taxon>
        <taxon>Streptophyta</taxon>
        <taxon>Embryophyta</taxon>
        <taxon>Tracheophyta</taxon>
        <taxon>Spermatophyta</taxon>
        <taxon>Magnoliopsida</taxon>
        <taxon>Liliopsida</taxon>
        <taxon>Asparagales</taxon>
        <taxon>Orchidaceae</taxon>
        <taxon>Epidendroideae</taxon>
        <taxon>Malaxideae</taxon>
        <taxon>Dendrobiinae</taxon>
        <taxon>Dendrobium</taxon>
    </lineage>
</organism>
<reference evidence="2 3" key="1">
    <citation type="journal article" date="2024" name="Plant Biotechnol. J.">
        <title>Dendrobium thyrsiflorum genome and its molecular insights into genes involved in important horticultural traits.</title>
        <authorList>
            <person name="Chen B."/>
            <person name="Wang J.Y."/>
            <person name="Zheng P.J."/>
            <person name="Li K.L."/>
            <person name="Liang Y.M."/>
            <person name="Chen X.F."/>
            <person name="Zhang C."/>
            <person name="Zhao X."/>
            <person name="He X."/>
            <person name="Zhang G.Q."/>
            <person name="Liu Z.J."/>
            <person name="Xu Q."/>
        </authorList>
    </citation>
    <scope>NUCLEOTIDE SEQUENCE [LARGE SCALE GENOMIC DNA]</scope>
    <source>
        <strain evidence="2">GZMU011</strain>
    </source>
</reference>
<dbReference type="SUPFAM" id="SSF57756">
    <property type="entry name" value="Retrovirus zinc finger-like domains"/>
    <property type="match status" value="1"/>
</dbReference>
<evidence type="ECO:0000256" key="1">
    <source>
        <dbReference type="SAM" id="MobiDB-lite"/>
    </source>
</evidence>
<gene>
    <name evidence="2" type="ORF">M5K25_010138</name>
</gene>
<evidence type="ECO:0008006" key="4">
    <source>
        <dbReference type="Google" id="ProtNLM"/>
    </source>
</evidence>